<dbReference type="AlphaFoldDB" id="A0A976II98"/>
<dbReference type="SUPFAM" id="SSF50978">
    <property type="entry name" value="WD40 repeat-like"/>
    <property type="match status" value="1"/>
</dbReference>
<evidence type="ECO:0000256" key="2">
    <source>
        <dbReference type="ARBA" id="ARBA00022448"/>
    </source>
</evidence>
<dbReference type="RefSeq" id="XP_067821803.1">
    <property type="nucleotide sequence ID" value="XM_067958865.1"/>
</dbReference>
<keyword evidence="14" id="KW-1185">Reference proteome</keyword>
<dbReference type="PANTHER" id="PTHR23284">
    <property type="entry name" value="PROLACTIN REGULATORY ELEMENT BINDING PROTEIN"/>
    <property type="match status" value="1"/>
</dbReference>
<dbReference type="SMART" id="SM00320">
    <property type="entry name" value="WD40"/>
    <property type="match status" value="5"/>
</dbReference>
<keyword evidence="9 12" id="KW-1133">Transmembrane helix</keyword>
<feature type="repeat" description="WD" evidence="11">
    <location>
        <begin position="117"/>
        <end position="135"/>
    </location>
</feature>
<evidence type="ECO:0000256" key="4">
    <source>
        <dbReference type="ARBA" id="ARBA00022692"/>
    </source>
</evidence>
<keyword evidence="7" id="KW-0931">ER-Golgi transport</keyword>
<keyword evidence="3 11" id="KW-0853">WD repeat</keyword>
<keyword evidence="6" id="KW-0256">Endoplasmic reticulum</keyword>
<gene>
    <name evidence="13" type="ORF">CCR75_000759</name>
</gene>
<dbReference type="KEGG" id="blac:94344536"/>
<keyword evidence="4 12" id="KW-0812">Transmembrane</keyword>
<dbReference type="GO" id="GO:0005085">
    <property type="term" value="F:guanyl-nucleotide exchange factor activity"/>
    <property type="evidence" value="ECO:0007669"/>
    <property type="project" value="InterPro"/>
</dbReference>
<reference evidence="13 14" key="1">
    <citation type="journal article" date="2021" name="Genome Biol.">
        <title>AFLAP: assembly-free linkage analysis pipeline using k-mers from genome sequencing data.</title>
        <authorList>
            <person name="Fletcher K."/>
            <person name="Zhang L."/>
            <person name="Gil J."/>
            <person name="Han R."/>
            <person name="Cavanaugh K."/>
            <person name="Michelmore R."/>
        </authorList>
    </citation>
    <scope>NUCLEOTIDE SEQUENCE [LARGE SCALE GENOMIC DNA]</scope>
    <source>
        <strain evidence="13 14">SF5</strain>
    </source>
</reference>
<protein>
    <submittedName>
        <fullName evidence="13">Uncharacterized protein</fullName>
    </submittedName>
</protein>
<name>A0A976II98_BRELC</name>
<dbReference type="InterPro" id="IPR036322">
    <property type="entry name" value="WD40_repeat_dom_sf"/>
</dbReference>
<evidence type="ECO:0000256" key="9">
    <source>
        <dbReference type="ARBA" id="ARBA00022989"/>
    </source>
</evidence>
<evidence type="ECO:0000313" key="14">
    <source>
        <dbReference type="Proteomes" id="UP000294530"/>
    </source>
</evidence>
<feature type="transmembrane region" description="Helical" evidence="12">
    <location>
        <begin position="552"/>
        <end position="573"/>
    </location>
</feature>
<dbReference type="PROSITE" id="PS50082">
    <property type="entry name" value="WD_REPEATS_2"/>
    <property type="match status" value="1"/>
</dbReference>
<evidence type="ECO:0000256" key="12">
    <source>
        <dbReference type="SAM" id="Phobius"/>
    </source>
</evidence>
<evidence type="ECO:0000256" key="5">
    <source>
        <dbReference type="ARBA" id="ARBA00022737"/>
    </source>
</evidence>
<dbReference type="PANTHER" id="PTHR23284:SF0">
    <property type="entry name" value="PROLACTIN REGULATORY ELEMENT-BINDING PROTEIN"/>
    <property type="match status" value="1"/>
</dbReference>
<evidence type="ECO:0000256" key="10">
    <source>
        <dbReference type="ARBA" id="ARBA00023136"/>
    </source>
</evidence>
<dbReference type="Pfam" id="PF00400">
    <property type="entry name" value="WD40"/>
    <property type="match status" value="2"/>
</dbReference>
<keyword evidence="10 12" id="KW-0472">Membrane</keyword>
<proteinExistence type="predicted"/>
<dbReference type="InterPro" id="IPR045260">
    <property type="entry name" value="Sec12-like"/>
</dbReference>
<dbReference type="GO" id="GO:0015031">
    <property type="term" value="P:protein transport"/>
    <property type="evidence" value="ECO:0007669"/>
    <property type="project" value="UniProtKB-KW"/>
</dbReference>
<feature type="transmembrane region" description="Helical" evidence="12">
    <location>
        <begin position="483"/>
        <end position="503"/>
    </location>
</feature>
<accession>A0A976II98</accession>
<evidence type="ECO:0000256" key="1">
    <source>
        <dbReference type="ARBA" id="ARBA00004389"/>
    </source>
</evidence>
<dbReference type="OrthoDB" id="2013972at2759"/>
<evidence type="ECO:0000256" key="8">
    <source>
        <dbReference type="ARBA" id="ARBA00022927"/>
    </source>
</evidence>
<dbReference type="GO" id="GO:0005789">
    <property type="term" value="C:endoplasmic reticulum membrane"/>
    <property type="evidence" value="ECO:0007669"/>
    <property type="project" value="UniProtKB-SubCell"/>
</dbReference>
<dbReference type="GeneID" id="94344536"/>
<organism evidence="13 14">
    <name type="scientific">Bremia lactucae</name>
    <name type="common">Lettuce downy mildew</name>
    <dbReference type="NCBI Taxonomy" id="4779"/>
    <lineage>
        <taxon>Eukaryota</taxon>
        <taxon>Sar</taxon>
        <taxon>Stramenopiles</taxon>
        <taxon>Oomycota</taxon>
        <taxon>Peronosporomycetes</taxon>
        <taxon>Peronosporales</taxon>
        <taxon>Peronosporaceae</taxon>
        <taxon>Bremia</taxon>
    </lineage>
</organism>
<dbReference type="InterPro" id="IPR001680">
    <property type="entry name" value="WD40_rpt"/>
</dbReference>
<dbReference type="InterPro" id="IPR015943">
    <property type="entry name" value="WD40/YVTN_repeat-like_dom_sf"/>
</dbReference>
<evidence type="ECO:0000313" key="13">
    <source>
        <dbReference type="EMBL" id="TDH72304.1"/>
    </source>
</evidence>
<feature type="transmembrane region" description="Helical" evidence="12">
    <location>
        <begin position="510"/>
        <end position="532"/>
    </location>
</feature>
<evidence type="ECO:0000256" key="6">
    <source>
        <dbReference type="ARBA" id="ARBA00022824"/>
    </source>
</evidence>
<dbReference type="EMBL" id="SHOA02000012">
    <property type="protein sequence ID" value="TDH72304.1"/>
    <property type="molecule type" value="Genomic_DNA"/>
</dbReference>
<dbReference type="Gene3D" id="2.130.10.10">
    <property type="entry name" value="YVTN repeat-like/Quinoprotein amine dehydrogenase"/>
    <property type="match status" value="1"/>
</dbReference>
<keyword evidence="5" id="KW-0677">Repeat</keyword>
<dbReference type="Proteomes" id="UP000294530">
    <property type="component" value="Unassembled WGS sequence"/>
</dbReference>
<evidence type="ECO:0000256" key="11">
    <source>
        <dbReference type="PROSITE-ProRule" id="PRU00221"/>
    </source>
</evidence>
<dbReference type="GO" id="GO:0003400">
    <property type="term" value="P:regulation of COPII vesicle coating"/>
    <property type="evidence" value="ECO:0007669"/>
    <property type="project" value="TreeGrafter"/>
</dbReference>
<evidence type="ECO:0000256" key="7">
    <source>
        <dbReference type="ARBA" id="ARBA00022892"/>
    </source>
</evidence>
<evidence type="ECO:0000256" key="3">
    <source>
        <dbReference type="ARBA" id="ARBA00022574"/>
    </source>
</evidence>
<feature type="transmembrane region" description="Helical" evidence="12">
    <location>
        <begin position="437"/>
        <end position="463"/>
    </location>
</feature>
<keyword evidence="8" id="KW-0653">Protein transport</keyword>
<comment type="caution">
    <text evidence="13">The sequence shown here is derived from an EMBL/GenBank/DDBJ whole genome shotgun (WGS) entry which is preliminary data.</text>
</comment>
<sequence length="574" mass="63062">MQVKYPIMGLSYARGLFAICGGGGSLKSGIKNTVDIYQLDDTDPTGFSKQITADTGRELASGVAFSHDGELLAVSVGAGCWVYHLNFNEKTITLLVKFRTDFHAEESAQSCARFVGNSIIVTGGEDGIVRIWRLSHDPFKPEKEVGTARALAVADEQDVHVSGKPVEQPKLGDCVIHDVHASGKPVEQPKLGDCVIHGVHMVTLTREYRNHTKRIRDIDVDLSSRNLVVSSSEDQSCHLWRLTEVTPICKFSKDDALDIALQRLRKTPIVGLRKHVFRCVRFSKSGRRLFTLLTPARGDSILIKWKPQTIAQEKADQWLWEVEHVAIAGDKPVASLCVSPDDRFVCTAAVTGEIKVCLASTLQQYSIQSTGQHSFAITGLSFAPSADKQTPFYYLVSGGADKNLLSHTIPFEGGLVRSGMENLASGLKRVIRSTIGFWLNLWMATTLLFILLLFIHAQGALLLDGPLAGFNDLTSLSLESSDFFATILALVISFIVTWLFATYSSVTSRFFWNGVLYLLSGLAAFLVAISANHEVIWQTGDAAIDELLEYKIAIIFGILSTAFFFCHSLLAMIL</sequence>
<comment type="subcellular location">
    <subcellularLocation>
        <location evidence="1">Endoplasmic reticulum membrane</location>
        <topology evidence="1">Single-pass membrane protein</topology>
    </subcellularLocation>
</comment>
<dbReference type="GO" id="GO:0006888">
    <property type="term" value="P:endoplasmic reticulum to Golgi vesicle-mediated transport"/>
    <property type="evidence" value="ECO:0007669"/>
    <property type="project" value="TreeGrafter"/>
</dbReference>
<keyword evidence="2" id="KW-0813">Transport</keyword>